<feature type="compositionally biased region" description="Low complexity" evidence="1">
    <location>
        <begin position="289"/>
        <end position="309"/>
    </location>
</feature>
<organism evidence="2 3">
    <name type="scientific">Kitasatospora paranensis</name>
    <dbReference type="NCBI Taxonomy" id="258053"/>
    <lineage>
        <taxon>Bacteria</taxon>
        <taxon>Bacillati</taxon>
        <taxon>Actinomycetota</taxon>
        <taxon>Actinomycetes</taxon>
        <taxon>Kitasatosporales</taxon>
        <taxon>Streptomycetaceae</taxon>
        <taxon>Kitasatospora</taxon>
    </lineage>
</organism>
<reference evidence="3" key="1">
    <citation type="journal article" date="2019" name="Int. J. Syst. Evol. Microbiol.">
        <title>The Global Catalogue of Microorganisms (GCM) 10K type strain sequencing project: providing services to taxonomists for standard genome sequencing and annotation.</title>
        <authorList>
            <consortium name="The Broad Institute Genomics Platform"/>
            <consortium name="The Broad Institute Genome Sequencing Center for Infectious Disease"/>
            <person name="Wu L."/>
            <person name="Ma J."/>
        </authorList>
    </citation>
    <scope>NUCLEOTIDE SEQUENCE [LARGE SCALE GENOMIC DNA]</scope>
    <source>
        <strain evidence="3">CGMCC 1.12859</strain>
    </source>
</reference>
<dbReference type="Proteomes" id="UP001596435">
    <property type="component" value="Unassembled WGS sequence"/>
</dbReference>
<gene>
    <name evidence="2" type="ORF">ACFQMG_22670</name>
</gene>
<sequence length="346" mass="36375">MRATAGGRTGRVRQAPRAIAAGAALLVLLGPAALPAAAVERPERLFTIPDKRITESSGLAASLAHPGVYWTHNDSDDGPYVYAVDSRGRTLATVTLRGVKPRDAEAISLGPDGQLYLADIGDNLDGTWPEVWLYRFTEPADLHDQSVDAVRYRVRYEDGPRNAEALMIHPVTGRAYIASKRQSGGGLYQGPEHLSASGVNTFRRIAEVPWVTDGAFSPDGNRLVLRGYFSADLYAWRDGAPQRLRPLDVPFQRQGESVTFTADGAAVLFGSEGSDSDVWRLALSEASPAPSGAGGSAAPSGAPPAAAGGTAQHSGSGGTSDHALAALIAVAAAIGLARLWRARRSS</sequence>
<dbReference type="SUPFAM" id="SSF75011">
    <property type="entry name" value="3-carboxy-cis,cis-mucoante lactonizing enzyme"/>
    <property type="match status" value="1"/>
</dbReference>
<dbReference type="EMBL" id="JBHTAJ010000045">
    <property type="protein sequence ID" value="MFC7182355.1"/>
    <property type="molecule type" value="Genomic_DNA"/>
</dbReference>
<evidence type="ECO:0000313" key="2">
    <source>
        <dbReference type="EMBL" id="MFC7182355.1"/>
    </source>
</evidence>
<protein>
    <submittedName>
        <fullName evidence="2">WD40 repeat domain-containing protein</fullName>
    </submittedName>
</protein>
<accession>A0ABW2G0S7</accession>
<feature type="region of interest" description="Disordered" evidence="1">
    <location>
        <begin position="289"/>
        <end position="318"/>
    </location>
</feature>
<name>A0ABW2G0S7_9ACTN</name>
<proteinExistence type="predicted"/>
<dbReference type="RefSeq" id="WP_380231843.1">
    <property type="nucleotide sequence ID" value="NZ_JBHSVH010000002.1"/>
</dbReference>
<comment type="caution">
    <text evidence="2">The sequence shown here is derived from an EMBL/GenBank/DDBJ whole genome shotgun (WGS) entry which is preliminary data.</text>
</comment>
<evidence type="ECO:0000313" key="3">
    <source>
        <dbReference type="Proteomes" id="UP001596435"/>
    </source>
</evidence>
<keyword evidence="3" id="KW-1185">Reference proteome</keyword>
<evidence type="ECO:0000256" key="1">
    <source>
        <dbReference type="SAM" id="MobiDB-lite"/>
    </source>
</evidence>